<dbReference type="PANTHER" id="PTHR24106">
    <property type="entry name" value="NACHT, LRR AND CARD DOMAINS-CONTAINING"/>
    <property type="match status" value="1"/>
</dbReference>
<reference evidence="5" key="1">
    <citation type="submission" date="2013-03" db="EMBL/GenBank/DDBJ databases">
        <authorList>
            <person name="Jeffery W."/>
            <person name="Warren W."/>
            <person name="Wilson R.K."/>
        </authorList>
    </citation>
    <scope>NUCLEOTIDE SEQUENCE</scope>
    <source>
        <strain evidence="5">female</strain>
    </source>
</reference>
<accession>A0A3B1IXE6</accession>
<evidence type="ECO:0000259" key="3">
    <source>
        <dbReference type="PROSITE" id="PS50188"/>
    </source>
</evidence>
<dbReference type="Proteomes" id="UP000018467">
    <property type="component" value="Unassembled WGS sequence"/>
</dbReference>
<dbReference type="Pfam" id="PF00622">
    <property type="entry name" value="SPRY"/>
    <property type="match status" value="1"/>
</dbReference>
<dbReference type="SMART" id="SM00449">
    <property type="entry name" value="SPRY"/>
    <property type="match status" value="1"/>
</dbReference>
<dbReference type="Pfam" id="PF13765">
    <property type="entry name" value="PRY"/>
    <property type="match status" value="1"/>
</dbReference>
<dbReference type="PROSITE" id="PS51450">
    <property type="entry name" value="LRR"/>
    <property type="match status" value="1"/>
</dbReference>
<keyword evidence="5" id="KW-1185">Reference proteome</keyword>
<dbReference type="InterPro" id="IPR051261">
    <property type="entry name" value="NLR"/>
</dbReference>
<dbReference type="InterPro" id="IPR003877">
    <property type="entry name" value="SPRY_dom"/>
</dbReference>
<evidence type="ECO:0000256" key="2">
    <source>
        <dbReference type="ARBA" id="ARBA00022737"/>
    </source>
</evidence>
<dbReference type="SMART" id="SM00368">
    <property type="entry name" value="LRR_RI"/>
    <property type="match status" value="6"/>
</dbReference>
<dbReference type="InterPro" id="IPR001870">
    <property type="entry name" value="B30.2/SPRY"/>
</dbReference>
<dbReference type="InterPro" id="IPR001611">
    <property type="entry name" value="Leu-rich_rpt"/>
</dbReference>
<dbReference type="InterPro" id="IPR013320">
    <property type="entry name" value="ConA-like_dom_sf"/>
</dbReference>
<dbReference type="Bgee" id="ENSAMXG00000040895">
    <property type="expression patterns" value="Expressed in intestine and 8 other cell types or tissues"/>
</dbReference>
<protein>
    <recommendedName>
        <fullName evidence="3">B30.2/SPRY domain-containing protein</fullName>
    </recommendedName>
</protein>
<dbReference type="PRINTS" id="PR01407">
    <property type="entry name" value="BUTYPHLNCDUF"/>
</dbReference>
<name>A0A3B1IXE6_ASTMX</name>
<reference evidence="4" key="4">
    <citation type="submission" date="2025-09" db="UniProtKB">
        <authorList>
            <consortium name="Ensembl"/>
        </authorList>
    </citation>
    <scope>IDENTIFICATION</scope>
</reference>
<feature type="domain" description="B30.2/SPRY" evidence="3">
    <location>
        <begin position="298"/>
        <end position="495"/>
    </location>
</feature>
<dbReference type="Gene3D" id="2.60.120.920">
    <property type="match status" value="1"/>
</dbReference>
<dbReference type="CDD" id="cd16040">
    <property type="entry name" value="SPRY_PRY_SNTX"/>
    <property type="match status" value="1"/>
</dbReference>
<organism evidence="4 5">
    <name type="scientific">Astyanax mexicanus</name>
    <name type="common">Blind cave fish</name>
    <name type="synonym">Astyanax fasciatus mexicanus</name>
    <dbReference type="NCBI Taxonomy" id="7994"/>
    <lineage>
        <taxon>Eukaryota</taxon>
        <taxon>Metazoa</taxon>
        <taxon>Chordata</taxon>
        <taxon>Craniata</taxon>
        <taxon>Vertebrata</taxon>
        <taxon>Euteleostomi</taxon>
        <taxon>Actinopterygii</taxon>
        <taxon>Neopterygii</taxon>
        <taxon>Teleostei</taxon>
        <taxon>Ostariophysi</taxon>
        <taxon>Characiformes</taxon>
        <taxon>Characoidei</taxon>
        <taxon>Acestrorhamphidae</taxon>
        <taxon>Acestrorhamphinae</taxon>
        <taxon>Astyanax</taxon>
    </lineage>
</organism>
<keyword evidence="2" id="KW-0677">Repeat</keyword>
<dbReference type="PROSITE" id="PS50188">
    <property type="entry name" value="B302_SPRY"/>
    <property type="match status" value="1"/>
</dbReference>
<sequence length="495" mass="55962">MCNTSSEGYRRLLPVVKTSRRAMQVFSTLHYYHHYYTLNGLSFKPMLHSMRKISRQFLLNQDCLPAISLKYFIFVFCSLAGANLTDESCKTLASILKSSNSHVTELYLGFNNLGDFGVNLICDGLSDPHCKLEKLNLSHNKLRNIGMKMLCDSLTSPHCKLQMLSITDQSCELMASVLQSANSNLKELDLGSNNMKDTGVKLLSRGLTSSHCKLEKLRLDRCELTDESCETLATVVQSQNSCLQKLYLSNNNIGIKGVQRLCDGLTHPNCSLGKLDLSYNNLGHSGVELLCTGLGNPDCKLKTISLFWSTFCADACDITLDPNTVHRTLSLIGSKKVTLTREEQPYPDHPDRFECYAEVLSRENFSGARFYWEVEWTADVVYIGVTYKSISRKGRGSNCKLGKNNKSWHLFWSYDYGCYVSYNSKDTVVPKPPSLSRKMGVYLDCQAGTISFYIISPEMIYHMYTFNTTFREPLHAGIRVYNYNDVITFCDLINK</sequence>
<dbReference type="SUPFAM" id="SSF52047">
    <property type="entry name" value="RNI-like"/>
    <property type="match status" value="1"/>
</dbReference>
<dbReference type="InterPro" id="IPR003879">
    <property type="entry name" value="Butyrophylin_SPRY"/>
</dbReference>
<evidence type="ECO:0000256" key="1">
    <source>
        <dbReference type="ARBA" id="ARBA00022614"/>
    </source>
</evidence>
<evidence type="ECO:0000313" key="5">
    <source>
        <dbReference type="Proteomes" id="UP000018467"/>
    </source>
</evidence>
<dbReference type="AlphaFoldDB" id="A0A3B1IXE6"/>
<dbReference type="InterPro" id="IPR032675">
    <property type="entry name" value="LRR_dom_sf"/>
</dbReference>
<dbReference type="GeneTree" id="ENSGT01150000286927"/>
<dbReference type="Pfam" id="PF13516">
    <property type="entry name" value="LRR_6"/>
    <property type="match status" value="6"/>
</dbReference>
<dbReference type="InterPro" id="IPR043136">
    <property type="entry name" value="B30.2/SPRY_sf"/>
</dbReference>
<reference evidence="5" key="2">
    <citation type="journal article" date="2014" name="Nat. Commun.">
        <title>The cavefish genome reveals candidate genes for eye loss.</title>
        <authorList>
            <person name="McGaugh S.E."/>
            <person name="Gross J.B."/>
            <person name="Aken B."/>
            <person name="Blin M."/>
            <person name="Borowsky R."/>
            <person name="Chalopin D."/>
            <person name="Hinaux H."/>
            <person name="Jeffery W.R."/>
            <person name="Keene A."/>
            <person name="Ma L."/>
            <person name="Minx P."/>
            <person name="Murphy D."/>
            <person name="O'Quin K.E."/>
            <person name="Retaux S."/>
            <person name="Rohner N."/>
            <person name="Searle S.M."/>
            <person name="Stahl B.A."/>
            <person name="Tabin C."/>
            <person name="Volff J.N."/>
            <person name="Yoshizawa M."/>
            <person name="Warren W.C."/>
        </authorList>
    </citation>
    <scope>NUCLEOTIDE SEQUENCE [LARGE SCALE GENOMIC DNA]</scope>
    <source>
        <strain evidence="5">female</strain>
    </source>
</reference>
<dbReference type="Ensembl" id="ENSAMXT00000043943.1">
    <property type="protein sequence ID" value="ENSAMXP00000034230.1"/>
    <property type="gene ID" value="ENSAMXG00000040895.1"/>
</dbReference>
<evidence type="ECO:0000313" key="4">
    <source>
        <dbReference type="Ensembl" id="ENSAMXP00000034230.1"/>
    </source>
</evidence>
<dbReference type="InterPro" id="IPR006574">
    <property type="entry name" value="PRY"/>
</dbReference>
<dbReference type="SMART" id="SM00589">
    <property type="entry name" value="PRY"/>
    <property type="match status" value="1"/>
</dbReference>
<keyword evidence="1" id="KW-0433">Leucine-rich repeat</keyword>
<dbReference type="Gene3D" id="3.80.10.10">
    <property type="entry name" value="Ribonuclease Inhibitor"/>
    <property type="match status" value="1"/>
</dbReference>
<proteinExistence type="predicted"/>
<dbReference type="SUPFAM" id="SSF49899">
    <property type="entry name" value="Concanavalin A-like lectins/glucanases"/>
    <property type="match status" value="1"/>
</dbReference>
<reference evidence="4" key="3">
    <citation type="submission" date="2025-08" db="UniProtKB">
        <authorList>
            <consortium name="Ensembl"/>
        </authorList>
    </citation>
    <scope>IDENTIFICATION</scope>
</reference>